<accession>A0ABT7PN42</accession>
<evidence type="ECO:0000313" key="1">
    <source>
        <dbReference type="EMBL" id="MDM4017704.1"/>
    </source>
</evidence>
<organism evidence="1 2">
    <name type="scientific">Roseiconus lacunae</name>
    <dbReference type="NCBI Taxonomy" id="2605694"/>
    <lineage>
        <taxon>Bacteria</taxon>
        <taxon>Pseudomonadati</taxon>
        <taxon>Planctomycetota</taxon>
        <taxon>Planctomycetia</taxon>
        <taxon>Pirellulales</taxon>
        <taxon>Pirellulaceae</taxon>
        <taxon>Roseiconus</taxon>
    </lineage>
</organism>
<protein>
    <recommendedName>
        <fullName evidence="3">Tetratricopeptide repeat protein</fullName>
    </recommendedName>
</protein>
<proteinExistence type="predicted"/>
<evidence type="ECO:0000313" key="2">
    <source>
        <dbReference type="Proteomes" id="UP001239462"/>
    </source>
</evidence>
<name>A0ABT7PN42_9BACT</name>
<gene>
    <name evidence="1" type="ORF">QTN89_19810</name>
</gene>
<evidence type="ECO:0008006" key="3">
    <source>
        <dbReference type="Google" id="ProtNLM"/>
    </source>
</evidence>
<dbReference type="SUPFAM" id="SSF48452">
    <property type="entry name" value="TPR-like"/>
    <property type="match status" value="1"/>
</dbReference>
<dbReference type="EMBL" id="JASZZN010000016">
    <property type="protein sequence ID" value="MDM4017704.1"/>
    <property type="molecule type" value="Genomic_DNA"/>
</dbReference>
<dbReference type="Proteomes" id="UP001239462">
    <property type="component" value="Unassembled WGS sequence"/>
</dbReference>
<dbReference type="Gene3D" id="1.25.40.10">
    <property type="entry name" value="Tetratricopeptide repeat domain"/>
    <property type="match status" value="1"/>
</dbReference>
<dbReference type="InterPro" id="IPR011990">
    <property type="entry name" value="TPR-like_helical_dom_sf"/>
</dbReference>
<sequence>MSVWDWYQQHVECLDQNPDATASDWIMFELFAEATEAEDPEVKLIYYREAKDAAQACGDKAFALWCDAWIGMETCSVGRYSESLHGLTKAAVEARHPRYNGLPQQIMVNVLTIDRMGDIDPFGYLAEIEKGVEYLESICQEEPEHGCVYWSNMAAVYTEVGRYDQATRALDYLLRSVRRHSGYEYYSSACMRMAVLQSFYGQWDAVFDLAEEGLRNPPKPSAHTTLLMAMARALLRRDEPELAKKMFAKASVPLAKCHASALNYDFATAFHVETGNLENAISEREKQYAATKGQGRHWEYAKSCIELSRLHSLSGNHSAADRWAEQAQLASENLRDPKVVFDQLKEIKRSVP</sequence>
<dbReference type="RefSeq" id="WP_149498717.1">
    <property type="nucleotide sequence ID" value="NZ_JASZZN010000016.1"/>
</dbReference>
<keyword evidence="2" id="KW-1185">Reference proteome</keyword>
<comment type="caution">
    <text evidence="1">The sequence shown here is derived from an EMBL/GenBank/DDBJ whole genome shotgun (WGS) entry which is preliminary data.</text>
</comment>
<reference evidence="1 2" key="1">
    <citation type="submission" date="2023-06" db="EMBL/GenBank/DDBJ databases">
        <title>Roseiconus lacunae JC819 isolated from Gulf of Mannar region, Tamil Nadu.</title>
        <authorList>
            <person name="Pk S."/>
            <person name="Ch S."/>
            <person name="Ch V.R."/>
        </authorList>
    </citation>
    <scope>NUCLEOTIDE SEQUENCE [LARGE SCALE GENOMIC DNA]</scope>
    <source>
        <strain evidence="1 2">JC819</strain>
    </source>
</reference>